<evidence type="ECO:0000256" key="7">
    <source>
        <dbReference type="ARBA" id="ARBA00023136"/>
    </source>
</evidence>
<evidence type="ECO:0000256" key="2">
    <source>
        <dbReference type="ARBA" id="ARBA00005745"/>
    </source>
</evidence>
<dbReference type="InterPro" id="IPR018076">
    <property type="entry name" value="T2SS_GspF_dom"/>
</dbReference>
<evidence type="ECO:0000313" key="10">
    <source>
        <dbReference type="EMBL" id="QDT53779.1"/>
    </source>
</evidence>
<dbReference type="InterPro" id="IPR042094">
    <property type="entry name" value="T2SS_GspF_sf"/>
</dbReference>
<evidence type="ECO:0000259" key="9">
    <source>
        <dbReference type="Pfam" id="PF00482"/>
    </source>
</evidence>
<dbReference type="KEGG" id="ccos:Pan44_18020"/>
<protein>
    <submittedName>
        <fullName evidence="10">Type II secretion system protein F</fullName>
    </submittedName>
</protein>
<feature type="domain" description="Type II secretion system protein GspF" evidence="9">
    <location>
        <begin position="25"/>
        <end position="145"/>
    </location>
</feature>
<feature type="transmembrane region" description="Helical" evidence="8">
    <location>
        <begin position="160"/>
        <end position="184"/>
    </location>
</feature>
<evidence type="ECO:0000256" key="4">
    <source>
        <dbReference type="ARBA" id="ARBA00022519"/>
    </source>
</evidence>
<dbReference type="PANTHER" id="PTHR30012:SF0">
    <property type="entry name" value="TYPE II SECRETION SYSTEM PROTEIN F-RELATED"/>
    <property type="match status" value="1"/>
</dbReference>
<proteinExistence type="inferred from homology"/>
<dbReference type="Pfam" id="PF00482">
    <property type="entry name" value="T2SSF"/>
    <property type="match status" value="2"/>
</dbReference>
<dbReference type="EMBL" id="CP036271">
    <property type="protein sequence ID" value="QDT53779.1"/>
    <property type="molecule type" value="Genomic_DNA"/>
</dbReference>
<dbReference type="Proteomes" id="UP000315700">
    <property type="component" value="Chromosome"/>
</dbReference>
<evidence type="ECO:0000256" key="3">
    <source>
        <dbReference type="ARBA" id="ARBA00022475"/>
    </source>
</evidence>
<dbReference type="InterPro" id="IPR003004">
    <property type="entry name" value="GspF/PilC"/>
</dbReference>
<gene>
    <name evidence="10" type="primary">epsF_2</name>
    <name evidence="10" type="ORF">Pan44_18020</name>
</gene>
<evidence type="ECO:0000256" key="5">
    <source>
        <dbReference type="ARBA" id="ARBA00022692"/>
    </source>
</evidence>
<sequence>MAADPRGGERMFRSKLSLKQLAIVCRSLGTTLQAGVPALKAIGIAGGKASQPALRNAMVDIADRIKEGEQLAEAMDAQDGLFPDLTVDMVRVAEQTGMLPEVFKSLADHYESNLRLRRDFYGQITWPVLQFFAALLIIAFLIILMDVLGSGPDRLDPLGFGLFGVSGALTWLGGWAALLVGLVVSYRILTSYESFTAAVFRAMMQMPVIGPCMEAFAIARFSWAFYLTQEAGMPIDDSLEASLKATANQAFIAATPQIVRSVREGESLTEALGECGLFSTEFVQMVHVGETTGTVPETLNRLSPQFEDQARRSLRNLATAAGWAIWCMVAAFIIFLIFRIVFWYTGMINDAIRDVNR</sequence>
<comment type="similarity">
    <text evidence="2">Belongs to the GSP F family.</text>
</comment>
<evidence type="ECO:0000256" key="8">
    <source>
        <dbReference type="SAM" id="Phobius"/>
    </source>
</evidence>
<evidence type="ECO:0000256" key="1">
    <source>
        <dbReference type="ARBA" id="ARBA00004429"/>
    </source>
</evidence>
<dbReference type="FunFam" id="1.20.81.30:FF:000001">
    <property type="entry name" value="Type II secretion system protein F"/>
    <property type="match status" value="1"/>
</dbReference>
<keyword evidence="5 8" id="KW-0812">Transmembrane</keyword>
<dbReference type="PANTHER" id="PTHR30012">
    <property type="entry name" value="GENERAL SECRETION PATHWAY PROTEIN"/>
    <property type="match status" value="1"/>
</dbReference>
<keyword evidence="4" id="KW-0997">Cell inner membrane</keyword>
<feature type="transmembrane region" description="Helical" evidence="8">
    <location>
        <begin position="320"/>
        <end position="344"/>
    </location>
</feature>
<keyword evidence="7 8" id="KW-0472">Membrane</keyword>
<keyword evidence="6 8" id="KW-1133">Transmembrane helix</keyword>
<name>A0A517SCB9_9PLAN</name>
<feature type="transmembrane region" description="Helical" evidence="8">
    <location>
        <begin position="124"/>
        <end position="148"/>
    </location>
</feature>
<evidence type="ECO:0000256" key="6">
    <source>
        <dbReference type="ARBA" id="ARBA00022989"/>
    </source>
</evidence>
<dbReference type="GO" id="GO:0005886">
    <property type="term" value="C:plasma membrane"/>
    <property type="evidence" value="ECO:0007669"/>
    <property type="project" value="UniProtKB-SubCell"/>
</dbReference>
<accession>A0A517SCB9</accession>
<dbReference type="InParanoid" id="A0A517SCB9"/>
<dbReference type="Gene3D" id="1.20.81.30">
    <property type="entry name" value="Type II secretion system (T2SS), domain F"/>
    <property type="match status" value="2"/>
</dbReference>
<dbReference type="AlphaFoldDB" id="A0A517SCB9"/>
<keyword evidence="3" id="KW-1003">Cell membrane</keyword>
<comment type="subcellular location">
    <subcellularLocation>
        <location evidence="1">Cell inner membrane</location>
        <topology evidence="1">Multi-pass membrane protein</topology>
    </subcellularLocation>
</comment>
<feature type="domain" description="Type II secretion system protein GspF" evidence="9">
    <location>
        <begin position="227"/>
        <end position="339"/>
    </location>
</feature>
<organism evidence="10 11">
    <name type="scientific">Caulifigura coniformis</name>
    <dbReference type="NCBI Taxonomy" id="2527983"/>
    <lineage>
        <taxon>Bacteria</taxon>
        <taxon>Pseudomonadati</taxon>
        <taxon>Planctomycetota</taxon>
        <taxon>Planctomycetia</taxon>
        <taxon>Planctomycetales</taxon>
        <taxon>Planctomycetaceae</taxon>
        <taxon>Caulifigura</taxon>
    </lineage>
</organism>
<evidence type="ECO:0000313" key="11">
    <source>
        <dbReference type="Proteomes" id="UP000315700"/>
    </source>
</evidence>
<keyword evidence="11" id="KW-1185">Reference proteome</keyword>
<reference evidence="10 11" key="1">
    <citation type="submission" date="2019-02" db="EMBL/GenBank/DDBJ databases">
        <title>Deep-cultivation of Planctomycetes and their phenomic and genomic characterization uncovers novel biology.</title>
        <authorList>
            <person name="Wiegand S."/>
            <person name="Jogler M."/>
            <person name="Boedeker C."/>
            <person name="Pinto D."/>
            <person name="Vollmers J."/>
            <person name="Rivas-Marin E."/>
            <person name="Kohn T."/>
            <person name="Peeters S.H."/>
            <person name="Heuer A."/>
            <person name="Rast P."/>
            <person name="Oberbeckmann S."/>
            <person name="Bunk B."/>
            <person name="Jeske O."/>
            <person name="Meyerdierks A."/>
            <person name="Storesund J.E."/>
            <person name="Kallscheuer N."/>
            <person name="Luecker S."/>
            <person name="Lage O.M."/>
            <person name="Pohl T."/>
            <person name="Merkel B.J."/>
            <person name="Hornburger P."/>
            <person name="Mueller R.-W."/>
            <person name="Bruemmer F."/>
            <person name="Labrenz M."/>
            <person name="Spormann A.M."/>
            <person name="Op den Camp H."/>
            <person name="Overmann J."/>
            <person name="Amann R."/>
            <person name="Jetten M.S.M."/>
            <person name="Mascher T."/>
            <person name="Medema M.H."/>
            <person name="Devos D.P."/>
            <person name="Kaster A.-K."/>
            <person name="Ovreas L."/>
            <person name="Rohde M."/>
            <person name="Galperin M.Y."/>
            <person name="Jogler C."/>
        </authorList>
    </citation>
    <scope>NUCLEOTIDE SEQUENCE [LARGE SCALE GENOMIC DNA]</scope>
    <source>
        <strain evidence="10 11">Pan44</strain>
    </source>
</reference>